<gene>
    <name evidence="1" type="ORF">CNF02_12855</name>
</gene>
<dbReference type="PANTHER" id="PTHR30203:SF33">
    <property type="entry name" value="BLR4455 PROTEIN"/>
    <property type="match status" value="1"/>
</dbReference>
<dbReference type="PANTHER" id="PTHR30203">
    <property type="entry name" value="OUTER MEMBRANE CATION EFFLUX PROTEIN"/>
    <property type="match status" value="1"/>
</dbReference>
<accession>A0A2A5W7A9</accession>
<dbReference type="Proteomes" id="UP000219329">
    <property type="component" value="Unassembled WGS sequence"/>
</dbReference>
<protein>
    <recommendedName>
        <fullName evidence="3">Transporter</fullName>
    </recommendedName>
</protein>
<proteinExistence type="predicted"/>
<dbReference type="Gene3D" id="1.20.1600.10">
    <property type="entry name" value="Outer membrane efflux proteins (OEP)"/>
    <property type="match status" value="1"/>
</dbReference>
<evidence type="ECO:0000313" key="1">
    <source>
        <dbReference type="EMBL" id="PDH32177.1"/>
    </source>
</evidence>
<comment type="caution">
    <text evidence="1">The sequence shown here is derived from an EMBL/GenBank/DDBJ whole genome shotgun (WGS) entry which is preliminary data.</text>
</comment>
<sequence>MLGCSVSKQKTSADDESYYAIADKSDMVPGMTSQVVVDEVREINLDSFEVNNESFEFLDNEANSEIGASILSLDAALGLAFSHSKDYQNQKELLYLEALALTFDRYRYTPTFSARGSGDYQWDAEDQFVQDMQSLTGMDRTNYSESTFSNTSLGAQYFLKSGGSIAVNLTNNFTRFLSGDISEFGTSALIGSITQPLLRDFGADIETEVLMQAERDLLYRLRDFTRFRKLFTVRVASDYYSVLLNRETARNNFAGLNATNLSLEREQAFQVEGLTTLLEVGRLEQSALQADLRWTSSITRYKRSLDNLKILIGLTADENIVLDDNEMELITETGMDSPDLSLEQATDMAIQTRLDLYSSLDRVQDSARRIEVAANQLSPGLDLSLVAAVPDANNGNIGELDFENAIYTAGLDIDLPVDTKFERNSYRRALIDYDSSSRNYLLTLDSVKLDVVDTWRRMNEARKSYDISVTSVQINERRVEEAQLRAELGLGDIQDTVDSQNDLTAARTELVSSIVEHNIAKLEFWRDVGLLYVDDSGQWEEGINEPQ</sequence>
<evidence type="ECO:0008006" key="3">
    <source>
        <dbReference type="Google" id="ProtNLM"/>
    </source>
</evidence>
<dbReference type="SUPFAM" id="SSF56954">
    <property type="entry name" value="Outer membrane efflux proteins (OEP)"/>
    <property type="match status" value="1"/>
</dbReference>
<dbReference type="AlphaFoldDB" id="A0A2A5W7A9"/>
<dbReference type="EMBL" id="NTJZ01000021">
    <property type="protein sequence ID" value="PDH32177.1"/>
    <property type="molecule type" value="Genomic_DNA"/>
</dbReference>
<reference evidence="1 2" key="1">
    <citation type="submission" date="2017-08" db="EMBL/GenBank/DDBJ databases">
        <title>Fine stratification of microbial communities through a metagenomic profile of the photic zone.</title>
        <authorList>
            <person name="Haro-Moreno J.M."/>
            <person name="Lopez-Perez M."/>
            <person name="De La Torre J."/>
            <person name="Picazo A."/>
            <person name="Camacho A."/>
            <person name="Rodriguez-Valera F."/>
        </authorList>
    </citation>
    <scope>NUCLEOTIDE SEQUENCE [LARGE SCALE GENOMIC DNA]</scope>
    <source>
        <strain evidence="1">MED-G28</strain>
    </source>
</reference>
<dbReference type="GO" id="GO:0015562">
    <property type="term" value="F:efflux transmembrane transporter activity"/>
    <property type="evidence" value="ECO:0007669"/>
    <property type="project" value="InterPro"/>
</dbReference>
<organism evidence="1 2">
    <name type="scientific">OM182 bacterium MED-G28</name>
    <dbReference type="NCBI Taxonomy" id="1986256"/>
    <lineage>
        <taxon>Bacteria</taxon>
        <taxon>Pseudomonadati</taxon>
        <taxon>Pseudomonadota</taxon>
        <taxon>Gammaproteobacteria</taxon>
        <taxon>OMG group</taxon>
        <taxon>OM182 clade</taxon>
    </lineage>
</organism>
<name>A0A2A5W7A9_9GAMM</name>
<dbReference type="InterPro" id="IPR010131">
    <property type="entry name" value="MdtP/NodT-like"/>
</dbReference>
<evidence type="ECO:0000313" key="2">
    <source>
        <dbReference type="Proteomes" id="UP000219329"/>
    </source>
</evidence>